<dbReference type="KEGG" id="xdi:EZH22_27890"/>
<name>A0A974SJR9_9HYPH</name>
<keyword evidence="3" id="KW-0029">Amino-acid transport</keyword>
<evidence type="ECO:0000256" key="1">
    <source>
        <dbReference type="ARBA" id="ARBA00010062"/>
    </source>
</evidence>
<evidence type="ECO:0000256" key="3">
    <source>
        <dbReference type="ARBA" id="ARBA00022970"/>
    </source>
</evidence>
<dbReference type="InterPro" id="IPR028081">
    <property type="entry name" value="Leu-bd"/>
</dbReference>
<evidence type="ECO:0000256" key="4">
    <source>
        <dbReference type="SAM" id="SignalP"/>
    </source>
</evidence>
<proteinExistence type="inferred from homology"/>
<dbReference type="Proteomes" id="UP000596427">
    <property type="component" value="Chromosome"/>
</dbReference>
<dbReference type="Gene3D" id="3.40.50.2300">
    <property type="match status" value="2"/>
</dbReference>
<keyword evidence="7" id="KW-1185">Reference proteome</keyword>
<dbReference type="EMBL" id="CP063362">
    <property type="protein sequence ID" value="QRG06683.1"/>
    <property type="molecule type" value="Genomic_DNA"/>
</dbReference>
<comment type="similarity">
    <text evidence="1">Belongs to the leucine-binding protein family.</text>
</comment>
<organism evidence="6 7">
    <name type="scientific">Xanthobacter dioxanivorans</name>
    <dbReference type="NCBI Taxonomy" id="2528964"/>
    <lineage>
        <taxon>Bacteria</taxon>
        <taxon>Pseudomonadati</taxon>
        <taxon>Pseudomonadota</taxon>
        <taxon>Alphaproteobacteria</taxon>
        <taxon>Hyphomicrobiales</taxon>
        <taxon>Xanthobacteraceae</taxon>
        <taxon>Xanthobacter</taxon>
    </lineage>
</organism>
<dbReference type="Pfam" id="PF13458">
    <property type="entry name" value="Peripla_BP_6"/>
    <property type="match status" value="1"/>
</dbReference>
<dbReference type="PANTHER" id="PTHR30483">
    <property type="entry name" value="LEUCINE-SPECIFIC-BINDING PROTEIN"/>
    <property type="match status" value="1"/>
</dbReference>
<dbReference type="AlphaFoldDB" id="A0A974SJR9"/>
<gene>
    <name evidence="6" type="ORF">EZH22_27890</name>
</gene>
<dbReference type="PANTHER" id="PTHR30483:SF6">
    <property type="entry name" value="PERIPLASMIC BINDING PROTEIN OF ABC TRANSPORTER FOR NATURAL AMINO ACIDS"/>
    <property type="match status" value="1"/>
</dbReference>
<dbReference type="SUPFAM" id="SSF53822">
    <property type="entry name" value="Periplasmic binding protein-like I"/>
    <property type="match status" value="1"/>
</dbReference>
<feature type="chain" id="PRO_5036941011" evidence="4">
    <location>
        <begin position="22"/>
        <end position="406"/>
    </location>
</feature>
<evidence type="ECO:0000256" key="2">
    <source>
        <dbReference type="ARBA" id="ARBA00022729"/>
    </source>
</evidence>
<protein>
    <submittedName>
        <fullName evidence="6">ABC transporter substrate-binding protein</fullName>
    </submittedName>
</protein>
<dbReference type="CDD" id="cd06327">
    <property type="entry name" value="PBP1_SBP-like"/>
    <property type="match status" value="1"/>
</dbReference>
<dbReference type="RefSeq" id="WP_203193588.1">
    <property type="nucleotide sequence ID" value="NZ_CP063362.1"/>
</dbReference>
<evidence type="ECO:0000259" key="5">
    <source>
        <dbReference type="Pfam" id="PF13458"/>
    </source>
</evidence>
<feature type="domain" description="Leucine-binding protein" evidence="5">
    <location>
        <begin position="28"/>
        <end position="366"/>
    </location>
</feature>
<accession>A0A974SJR9</accession>
<reference evidence="6 7" key="1">
    <citation type="submission" date="2020-10" db="EMBL/GenBank/DDBJ databases">
        <title>Degradation of 1,4-Dioxane by Xanthobacter sp. YN2, via a Novel Group-2 Soluble Di-Iron Monooxygenase.</title>
        <authorList>
            <person name="Ma F."/>
            <person name="Wang Y."/>
            <person name="Yang J."/>
            <person name="Guo H."/>
            <person name="Su D."/>
            <person name="Yu L."/>
        </authorList>
    </citation>
    <scope>NUCLEOTIDE SEQUENCE [LARGE SCALE GENOMIC DNA]</scope>
    <source>
        <strain evidence="6 7">YN2</strain>
    </source>
</reference>
<evidence type="ECO:0000313" key="6">
    <source>
        <dbReference type="EMBL" id="QRG06683.1"/>
    </source>
</evidence>
<evidence type="ECO:0000313" key="7">
    <source>
        <dbReference type="Proteomes" id="UP000596427"/>
    </source>
</evidence>
<keyword evidence="2 4" id="KW-0732">Signal</keyword>
<feature type="signal peptide" evidence="4">
    <location>
        <begin position="1"/>
        <end position="21"/>
    </location>
</feature>
<sequence length="406" mass="43335">MRKMHCVVAISALFMASPLRAAEQDTKPIRIAVLNDQSGIYSEVGGLGSVVAARLAVEEFGGEINGRKIEVVGIDHQNKPDIAAAAARKGIAVDGFNVIADGASSAAGLAINEVTKANDTIFIASGVASTELTGKGCGLTTFQFTYDTYALANGTANAVVKQGGDTWFFITADYVFGHALQKEATKFIEKAGGKVVGSVKHPTGTQDFSSFLLQAQASRAKIIGLANAGADTVNAVKQGQEFGLLVGGQNFAGLLIFLSDVHAMGLENAKGLLLTTSFYWDLTDETRKFSSRFGAQMSGRMPTMIHAGVYSGVKHYLNAVKASGSVDPRVVARKMRQTPVNDAYNANVEIRPDGRVLHDMYLMRVKSPAESKGPYDYYKVVEKIPGTDAFRPLSESECPLVQHTQN</sequence>
<keyword evidence="3" id="KW-0813">Transport</keyword>
<dbReference type="GO" id="GO:0006865">
    <property type="term" value="P:amino acid transport"/>
    <property type="evidence" value="ECO:0007669"/>
    <property type="project" value="UniProtKB-KW"/>
</dbReference>
<dbReference type="InterPro" id="IPR028082">
    <property type="entry name" value="Peripla_BP_I"/>
</dbReference>
<dbReference type="InterPro" id="IPR051010">
    <property type="entry name" value="BCAA_transport"/>
</dbReference>